<organism evidence="9 10">
    <name type="scientific">Marasmius crinis-equi</name>
    <dbReference type="NCBI Taxonomy" id="585013"/>
    <lineage>
        <taxon>Eukaryota</taxon>
        <taxon>Fungi</taxon>
        <taxon>Dikarya</taxon>
        <taxon>Basidiomycota</taxon>
        <taxon>Agaricomycotina</taxon>
        <taxon>Agaricomycetes</taxon>
        <taxon>Agaricomycetidae</taxon>
        <taxon>Agaricales</taxon>
        <taxon>Marasmiineae</taxon>
        <taxon>Marasmiaceae</taxon>
        <taxon>Marasmius</taxon>
    </lineage>
</organism>
<dbReference type="InterPro" id="IPR050121">
    <property type="entry name" value="Cytochrome_P450_monoxygenase"/>
</dbReference>
<comment type="pathway">
    <text evidence="2">Secondary metabolite biosynthesis.</text>
</comment>
<evidence type="ECO:0008006" key="11">
    <source>
        <dbReference type="Google" id="ProtNLM"/>
    </source>
</evidence>
<gene>
    <name evidence="9" type="ORF">V5O48_015261</name>
</gene>
<evidence type="ECO:0000256" key="1">
    <source>
        <dbReference type="ARBA" id="ARBA00001971"/>
    </source>
</evidence>
<comment type="similarity">
    <text evidence="3">Belongs to the cytochrome P450 family.</text>
</comment>
<evidence type="ECO:0000256" key="8">
    <source>
        <dbReference type="SAM" id="Phobius"/>
    </source>
</evidence>
<accession>A0ABR3EV16</accession>
<comment type="cofactor">
    <cofactor evidence="1">
        <name>heme</name>
        <dbReference type="ChEBI" id="CHEBI:30413"/>
    </cofactor>
</comment>
<dbReference type="SUPFAM" id="SSF48264">
    <property type="entry name" value="Cytochrome P450"/>
    <property type="match status" value="1"/>
</dbReference>
<evidence type="ECO:0000313" key="9">
    <source>
        <dbReference type="EMBL" id="KAL0566743.1"/>
    </source>
</evidence>
<evidence type="ECO:0000256" key="3">
    <source>
        <dbReference type="ARBA" id="ARBA00010617"/>
    </source>
</evidence>
<dbReference type="CDD" id="cd11061">
    <property type="entry name" value="CYP67-like"/>
    <property type="match status" value="1"/>
</dbReference>
<keyword evidence="6" id="KW-0408">Iron</keyword>
<reference evidence="9 10" key="1">
    <citation type="submission" date="2024-02" db="EMBL/GenBank/DDBJ databases">
        <title>A draft genome for the cacao thread blight pathogen Marasmius crinis-equi.</title>
        <authorList>
            <person name="Cohen S.P."/>
            <person name="Baruah I.K."/>
            <person name="Amoako-Attah I."/>
            <person name="Bukari Y."/>
            <person name="Meinhardt L.W."/>
            <person name="Bailey B.A."/>
        </authorList>
    </citation>
    <scope>NUCLEOTIDE SEQUENCE [LARGE SCALE GENOMIC DNA]</scope>
    <source>
        <strain evidence="9 10">GH-76</strain>
    </source>
</reference>
<keyword evidence="7" id="KW-0503">Monooxygenase</keyword>
<dbReference type="PANTHER" id="PTHR24305">
    <property type="entry name" value="CYTOCHROME P450"/>
    <property type="match status" value="1"/>
</dbReference>
<evidence type="ECO:0000256" key="6">
    <source>
        <dbReference type="ARBA" id="ARBA00023004"/>
    </source>
</evidence>
<keyword evidence="5" id="KW-0560">Oxidoreductase</keyword>
<dbReference type="EMBL" id="JBAHYK010001792">
    <property type="protein sequence ID" value="KAL0566743.1"/>
    <property type="molecule type" value="Genomic_DNA"/>
</dbReference>
<dbReference type="Pfam" id="PF00067">
    <property type="entry name" value="p450"/>
    <property type="match status" value="1"/>
</dbReference>
<evidence type="ECO:0000256" key="7">
    <source>
        <dbReference type="ARBA" id="ARBA00023033"/>
    </source>
</evidence>
<dbReference type="InterPro" id="IPR036396">
    <property type="entry name" value="Cyt_P450_sf"/>
</dbReference>
<evidence type="ECO:0000313" key="10">
    <source>
        <dbReference type="Proteomes" id="UP001465976"/>
    </source>
</evidence>
<evidence type="ECO:0000256" key="4">
    <source>
        <dbReference type="ARBA" id="ARBA00022723"/>
    </source>
</evidence>
<keyword evidence="4" id="KW-0479">Metal-binding</keyword>
<dbReference type="Gene3D" id="1.10.630.10">
    <property type="entry name" value="Cytochrome P450"/>
    <property type="match status" value="1"/>
</dbReference>
<dbReference type="PRINTS" id="PR00385">
    <property type="entry name" value="P450"/>
</dbReference>
<proteinExistence type="inferred from homology"/>
<keyword evidence="10" id="KW-1185">Reference proteome</keyword>
<evidence type="ECO:0000256" key="2">
    <source>
        <dbReference type="ARBA" id="ARBA00005179"/>
    </source>
</evidence>
<keyword evidence="8" id="KW-0812">Transmembrane</keyword>
<dbReference type="PANTHER" id="PTHR24305:SF187">
    <property type="entry name" value="P450, PUTATIVE (EUROFUNG)-RELATED"/>
    <property type="match status" value="1"/>
</dbReference>
<feature type="transmembrane region" description="Helical" evidence="8">
    <location>
        <begin position="65"/>
        <end position="84"/>
    </location>
</feature>
<name>A0ABR3EV16_9AGAR</name>
<sequence>MSQASEVQRIALVGGILGVINHLFLKRHEPARKTVPKTILWLLLQPLLVWFLSNRDENVKSPSILLAYASFFTSLTASVIFYRLSPFHPLAKVPGPTIFKITKLWRVCLCMKGYQYLELKALHDQYGPIVRTGPNEVSVIDAESVKIVQGTLPKGHAYLSGAKPPGKPGALIQLSGEEHKSRRRVWSRGFSSESLKEYEPILRRRAAQLADRLLEQTKSTHIDLLMWLNFLSFDIMSEMAFGGGELEMLKNGADTRGIFGVLRRGLIANEIISHMPWFSYIAGFLPVVSKQRNEMLVFAVEWCTRRMQNGAEMKDLWYHLTDEPGYEKVKPATDVVASDALLAIIAGYDTTAMSMANIFYCLLSRPECYKRVQEEVDREYPPGTDPLVDVSRHGNLRYLHACINETLRLLPPVPSSGPRVVPKGSGGKVIHGHFLPEGTQIYVPPYSVHRNPENFSPSPDEFLPERWLEDDELVVSGPHVFRQDAYIPFASGPSNCIGKNLARMEIVMVIIMLIQRFLFEFAEGFDWKEWPAKKRDAFATISEPLEVTLKARLA</sequence>
<feature type="transmembrane region" description="Helical" evidence="8">
    <location>
        <begin position="6"/>
        <end position="25"/>
    </location>
</feature>
<evidence type="ECO:0000256" key="5">
    <source>
        <dbReference type="ARBA" id="ARBA00023002"/>
    </source>
</evidence>
<dbReference type="InterPro" id="IPR002401">
    <property type="entry name" value="Cyt_P450_E_grp-I"/>
</dbReference>
<keyword evidence="8" id="KW-0472">Membrane</keyword>
<keyword evidence="8" id="KW-1133">Transmembrane helix</keyword>
<comment type="caution">
    <text evidence="9">The sequence shown here is derived from an EMBL/GenBank/DDBJ whole genome shotgun (WGS) entry which is preliminary data.</text>
</comment>
<dbReference type="PRINTS" id="PR00463">
    <property type="entry name" value="EP450I"/>
</dbReference>
<dbReference type="InterPro" id="IPR001128">
    <property type="entry name" value="Cyt_P450"/>
</dbReference>
<dbReference type="Proteomes" id="UP001465976">
    <property type="component" value="Unassembled WGS sequence"/>
</dbReference>
<protein>
    <recommendedName>
        <fullName evidence="11">Cytochrome P450</fullName>
    </recommendedName>
</protein>